<dbReference type="AlphaFoldDB" id="A0AA36HQB9"/>
<dbReference type="EMBL" id="CAUJNA010000185">
    <property type="protein sequence ID" value="CAJ1373302.1"/>
    <property type="molecule type" value="Genomic_DNA"/>
</dbReference>
<name>A0AA36HQB9_9DINO</name>
<dbReference type="CDD" id="cd07067">
    <property type="entry name" value="HP_PGM_like"/>
    <property type="match status" value="1"/>
</dbReference>
<dbReference type="GO" id="GO:0016791">
    <property type="term" value="F:phosphatase activity"/>
    <property type="evidence" value="ECO:0007669"/>
    <property type="project" value="TreeGrafter"/>
</dbReference>
<gene>
    <name evidence="2" type="ORF">EVOR1521_LOCUS3162</name>
</gene>
<proteinExistence type="predicted"/>
<sequence>RAAAGEGAVYLVRHGQSTWNLAAKRWDLWTMFSQVDHPLTAEGLKQAQDLRVRMREAKFLSDGTRVFSSPLARAVATTIAAVGLDRSIELLPAAREIAWPWCGPDSMGTHGKAALMVKVLQSLQDDTLQDQALDLVDASRLAGKWSGRESKQEMHARLRLLLSLVRPAVRPSRARDAADGRHWQNSVLVCHSLLIQRLFKDFASEALQKESPELLLRLRARKLQNCGVAKILLDTDNLISHADLVFGTKLV</sequence>
<dbReference type="PANTHER" id="PTHR48100">
    <property type="entry name" value="BROAD-SPECIFICITY PHOSPHATASE YOR283W-RELATED"/>
    <property type="match status" value="1"/>
</dbReference>
<keyword evidence="3" id="KW-1185">Reference proteome</keyword>
<dbReference type="GO" id="GO:0005829">
    <property type="term" value="C:cytosol"/>
    <property type="evidence" value="ECO:0007669"/>
    <property type="project" value="TreeGrafter"/>
</dbReference>
<dbReference type="InterPro" id="IPR029033">
    <property type="entry name" value="His_PPase_superfam"/>
</dbReference>
<evidence type="ECO:0000313" key="2">
    <source>
        <dbReference type="EMBL" id="CAJ1373302.1"/>
    </source>
</evidence>
<dbReference type="InterPro" id="IPR001345">
    <property type="entry name" value="PG/BPGM_mutase_AS"/>
</dbReference>
<dbReference type="Proteomes" id="UP001178507">
    <property type="component" value="Unassembled WGS sequence"/>
</dbReference>
<dbReference type="InterPro" id="IPR013078">
    <property type="entry name" value="His_Pase_superF_clade-1"/>
</dbReference>
<reference evidence="2" key="1">
    <citation type="submission" date="2023-08" db="EMBL/GenBank/DDBJ databases">
        <authorList>
            <person name="Chen Y."/>
            <person name="Shah S."/>
            <person name="Dougan E. K."/>
            <person name="Thang M."/>
            <person name="Chan C."/>
        </authorList>
    </citation>
    <scope>NUCLEOTIDE SEQUENCE</scope>
</reference>
<dbReference type="PANTHER" id="PTHR48100:SF44">
    <property type="entry name" value="PHOSPHATASE C1620.13-RELATED"/>
    <property type="match status" value="1"/>
</dbReference>
<accession>A0AA36HQB9</accession>
<dbReference type="PROSITE" id="PS00175">
    <property type="entry name" value="PG_MUTASE"/>
    <property type="match status" value="1"/>
</dbReference>
<dbReference type="SUPFAM" id="SSF53254">
    <property type="entry name" value="Phosphoglycerate mutase-like"/>
    <property type="match status" value="1"/>
</dbReference>
<comment type="caution">
    <text evidence="2">The sequence shown here is derived from an EMBL/GenBank/DDBJ whole genome shotgun (WGS) entry which is preliminary data.</text>
</comment>
<dbReference type="InterPro" id="IPR050275">
    <property type="entry name" value="PGM_Phosphatase"/>
</dbReference>
<evidence type="ECO:0000256" key="1">
    <source>
        <dbReference type="PIRSR" id="PIRSR613078-2"/>
    </source>
</evidence>
<feature type="non-terminal residue" evidence="2">
    <location>
        <position position="251"/>
    </location>
</feature>
<dbReference type="Pfam" id="PF00300">
    <property type="entry name" value="His_Phos_1"/>
    <property type="match status" value="1"/>
</dbReference>
<feature type="binding site" evidence="1">
    <location>
        <position position="73"/>
    </location>
    <ligand>
        <name>substrate</name>
    </ligand>
</feature>
<protein>
    <recommendedName>
        <fullName evidence="4">Phosphoglycerate mutase</fullName>
    </recommendedName>
</protein>
<evidence type="ECO:0000313" key="3">
    <source>
        <dbReference type="Proteomes" id="UP001178507"/>
    </source>
</evidence>
<dbReference type="SMART" id="SM00855">
    <property type="entry name" value="PGAM"/>
    <property type="match status" value="1"/>
</dbReference>
<dbReference type="Gene3D" id="3.40.50.1240">
    <property type="entry name" value="Phosphoglycerate mutase-like"/>
    <property type="match status" value="1"/>
</dbReference>
<organism evidence="2 3">
    <name type="scientific">Effrenium voratum</name>
    <dbReference type="NCBI Taxonomy" id="2562239"/>
    <lineage>
        <taxon>Eukaryota</taxon>
        <taxon>Sar</taxon>
        <taxon>Alveolata</taxon>
        <taxon>Dinophyceae</taxon>
        <taxon>Suessiales</taxon>
        <taxon>Symbiodiniaceae</taxon>
        <taxon>Effrenium</taxon>
    </lineage>
</organism>
<evidence type="ECO:0008006" key="4">
    <source>
        <dbReference type="Google" id="ProtNLM"/>
    </source>
</evidence>
<feature type="binding site" evidence="1">
    <location>
        <begin position="13"/>
        <end position="20"/>
    </location>
    <ligand>
        <name>substrate</name>
    </ligand>
</feature>